<dbReference type="Proteomes" id="UP000006054">
    <property type="component" value="Chromosome"/>
</dbReference>
<name>I4ANM3_BERLS</name>
<feature type="signal peptide" evidence="1">
    <location>
        <begin position="1"/>
        <end position="25"/>
    </location>
</feature>
<evidence type="ECO:0008006" key="4">
    <source>
        <dbReference type="Google" id="ProtNLM"/>
    </source>
</evidence>
<sequence precursor="true">MTNKLFQSVLLAFTLFFVGTSTSFAQDNTPDESISYGAFTLYGNFPLDEDFKDQAKFGGGLGFEGAYFFHPLVGFAYSLDAQVNPYNKEANETLFTGVEDAQPWVYGNLMGGLELSFPITPIIAPEFRVLGGLMVARAPEVTGTVVGFPVGTVDAVTSPAFAYSVSGGLKFTNYDSGSAFRVGVRYLAATPKFDYGNDIEQKINMSSAQLYVSFAFLSRK</sequence>
<dbReference type="KEGG" id="fli:Fleli_3227"/>
<gene>
    <name evidence="2" type="ordered locus">Fleli_3227</name>
</gene>
<keyword evidence="3" id="KW-1185">Reference proteome</keyword>
<dbReference type="RefSeq" id="WP_014798988.1">
    <property type="nucleotide sequence ID" value="NC_018018.1"/>
</dbReference>
<proteinExistence type="predicted"/>
<keyword evidence="1" id="KW-0732">Signal</keyword>
<evidence type="ECO:0000313" key="2">
    <source>
        <dbReference type="EMBL" id="AFM05558.1"/>
    </source>
</evidence>
<accession>I4ANM3</accession>
<dbReference type="HOGENOM" id="CLU_1254401_0_0_10"/>
<protein>
    <recommendedName>
        <fullName evidence="4">Outer membrane protein beta-barrel domain-containing protein</fullName>
    </recommendedName>
</protein>
<organism evidence="2 3">
    <name type="scientific">Bernardetia litoralis (strain ATCC 23117 / DSM 6794 / NBRC 15988 / NCIMB 1366 / Fx l1 / Sio-4)</name>
    <name type="common">Flexibacter litoralis</name>
    <dbReference type="NCBI Taxonomy" id="880071"/>
    <lineage>
        <taxon>Bacteria</taxon>
        <taxon>Pseudomonadati</taxon>
        <taxon>Bacteroidota</taxon>
        <taxon>Cytophagia</taxon>
        <taxon>Cytophagales</taxon>
        <taxon>Bernardetiaceae</taxon>
        <taxon>Bernardetia</taxon>
    </lineage>
</organism>
<evidence type="ECO:0000256" key="1">
    <source>
        <dbReference type="SAM" id="SignalP"/>
    </source>
</evidence>
<evidence type="ECO:0000313" key="3">
    <source>
        <dbReference type="Proteomes" id="UP000006054"/>
    </source>
</evidence>
<dbReference type="AlphaFoldDB" id="I4ANM3"/>
<feature type="chain" id="PRO_5003685608" description="Outer membrane protein beta-barrel domain-containing protein" evidence="1">
    <location>
        <begin position="26"/>
        <end position="220"/>
    </location>
</feature>
<dbReference type="EMBL" id="CP003345">
    <property type="protein sequence ID" value="AFM05558.1"/>
    <property type="molecule type" value="Genomic_DNA"/>
</dbReference>
<reference evidence="3" key="1">
    <citation type="submission" date="2012-06" db="EMBL/GenBank/DDBJ databases">
        <title>The complete genome of Flexibacter litoralis DSM 6794.</title>
        <authorList>
            <person name="Lucas S."/>
            <person name="Copeland A."/>
            <person name="Lapidus A."/>
            <person name="Glavina del Rio T."/>
            <person name="Dalin E."/>
            <person name="Tice H."/>
            <person name="Bruce D."/>
            <person name="Goodwin L."/>
            <person name="Pitluck S."/>
            <person name="Peters L."/>
            <person name="Ovchinnikova G."/>
            <person name="Lu M."/>
            <person name="Kyrpides N."/>
            <person name="Mavromatis K."/>
            <person name="Ivanova N."/>
            <person name="Brettin T."/>
            <person name="Detter J.C."/>
            <person name="Han C."/>
            <person name="Larimer F."/>
            <person name="Land M."/>
            <person name="Hauser L."/>
            <person name="Markowitz V."/>
            <person name="Cheng J.-F."/>
            <person name="Hugenholtz P."/>
            <person name="Woyke T."/>
            <person name="Wu D."/>
            <person name="Spring S."/>
            <person name="Lang E."/>
            <person name="Kopitz M."/>
            <person name="Brambilla E."/>
            <person name="Klenk H.-P."/>
            <person name="Eisen J.A."/>
        </authorList>
    </citation>
    <scope>NUCLEOTIDE SEQUENCE [LARGE SCALE GENOMIC DNA]</scope>
    <source>
        <strain evidence="3">ATCC 23117 / DSM 6794 / NBRC 15988 / NCIMB 1366 / Sio-4</strain>
    </source>
</reference>
<dbReference type="OrthoDB" id="9836029at2"/>